<comment type="caution">
    <text evidence="1">The sequence shown here is derived from an EMBL/GenBank/DDBJ whole genome shotgun (WGS) entry which is preliminary data.</text>
</comment>
<name>A0AAD3SMJ0_NEPGR</name>
<accession>A0AAD3SMJ0</accession>
<reference evidence="1" key="1">
    <citation type="submission" date="2023-05" db="EMBL/GenBank/DDBJ databases">
        <title>Nepenthes gracilis genome sequencing.</title>
        <authorList>
            <person name="Fukushima K."/>
        </authorList>
    </citation>
    <scope>NUCLEOTIDE SEQUENCE</scope>
    <source>
        <strain evidence="1">SING2019-196</strain>
    </source>
</reference>
<evidence type="ECO:0000313" key="1">
    <source>
        <dbReference type="EMBL" id="GMH14048.1"/>
    </source>
</evidence>
<protein>
    <submittedName>
        <fullName evidence="1">Uncharacterized protein</fullName>
    </submittedName>
</protein>
<sequence length="88" mass="9768">MLTWRVWPSLGSADVDCYWACCRLPMPDLACGGCRFGLRLDGLTDVDSFADLVLSAGMRISTGDWQCGFGKLIRLDRRLAGDWFGFAD</sequence>
<dbReference type="Proteomes" id="UP001279734">
    <property type="component" value="Unassembled WGS sequence"/>
</dbReference>
<gene>
    <name evidence="1" type="ORF">Nepgr_015889</name>
</gene>
<dbReference type="AlphaFoldDB" id="A0AAD3SMJ0"/>
<keyword evidence="2" id="KW-1185">Reference proteome</keyword>
<dbReference type="EMBL" id="BSYO01000013">
    <property type="protein sequence ID" value="GMH14048.1"/>
    <property type="molecule type" value="Genomic_DNA"/>
</dbReference>
<organism evidence="1 2">
    <name type="scientific">Nepenthes gracilis</name>
    <name type="common">Slender pitcher plant</name>
    <dbReference type="NCBI Taxonomy" id="150966"/>
    <lineage>
        <taxon>Eukaryota</taxon>
        <taxon>Viridiplantae</taxon>
        <taxon>Streptophyta</taxon>
        <taxon>Embryophyta</taxon>
        <taxon>Tracheophyta</taxon>
        <taxon>Spermatophyta</taxon>
        <taxon>Magnoliopsida</taxon>
        <taxon>eudicotyledons</taxon>
        <taxon>Gunneridae</taxon>
        <taxon>Pentapetalae</taxon>
        <taxon>Caryophyllales</taxon>
        <taxon>Nepenthaceae</taxon>
        <taxon>Nepenthes</taxon>
    </lineage>
</organism>
<proteinExistence type="predicted"/>
<evidence type="ECO:0000313" key="2">
    <source>
        <dbReference type="Proteomes" id="UP001279734"/>
    </source>
</evidence>